<proteinExistence type="predicted"/>
<dbReference type="GO" id="GO:0003677">
    <property type="term" value="F:DNA binding"/>
    <property type="evidence" value="ECO:0007669"/>
    <property type="project" value="InterPro"/>
</dbReference>
<evidence type="ECO:0000313" key="2">
    <source>
        <dbReference type="EMBL" id="ACL77367.1"/>
    </source>
</evidence>
<dbReference type="Gene3D" id="1.10.260.40">
    <property type="entry name" value="lambda repressor-like DNA-binding domains"/>
    <property type="match status" value="1"/>
</dbReference>
<reference evidence="2 3" key="1">
    <citation type="submission" date="2009-01" db="EMBL/GenBank/DDBJ databases">
        <title>Complete sequence of Clostridium cellulolyticum H10.</title>
        <authorList>
            <consortium name="US DOE Joint Genome Institute"/>
            <person name="Lucas S."/>
            <person name="Copeland A."/>
            <person name="Lapidus A."/>
            <person name="Glavina del Rio T."/>
            <person name="Dalin E."/>
            <person name="Tice H."/>
            <person name="Bruce D."/>
            <person name="Goodwin L."/>
            <person name="Pitluck S."/>
            <person name="Chertkov O."/>
            <person name="Saunders E."/>
            <person name="Brettin T."/>
            <person name="Detter J.C."/>
            <person name="Han C."/>
            <person name="Larimer F."/>
            <person name="Land M."/>
            <person name="Hauser L."/>
            <person name="Kyrpides N."/>
            <person name="Ivanova N."/>
            <person name="Zhou J."/>
            <person name="Richardson P."/>
        </authorList>
    </citation>
    <scope>NUCLEOTIDE SEQUENCE [LARGE SCALE GENOMIC DNA]</scope>
    <source>
        <strain evidence="3">ATCC 35319 / DSM 5812 / JCM 6584 / H10</strain>
    </source>
</reference>
<dbReference type="STRING" id="394503.Ccel_3075"/>
<dbReference type="RefSeq" id="WP_015926426.1">
    <property type="nucleotide sequence ID" value="NC_011898.1"/>
</dbReference>
<feature type="domain" description="HTH cro/C1-type" evidence="1">
    <location>
        <begin position="5"/>
        <end position="57"/>
    </location>
</feature>
<dbReference type="Pfam" id="PF01381">
    <property type="entry name" value="HTH_3"/>
    <property type="match status" value="1"/>
</dbReference>
<organism evidence="2 3">
    <name type="scientific">Ruminiclostridium cellulolyticum (strain ATCC 35319 / DSM 5812 / JCM 6584 / H10)</name>
    <name type="common">Clostridium cellulolyticum</name>
    <dbReference type="NCBI Taxonomy" id="394503"/>
    <lineage>
        <taxon>Bacteria</taxon>
        <taxon>Bacillati</taxon>
        <taxon>Bacillota</taxon>
        <taxon>Clostridia</taxon>
        <taxon>Eubacteriales</taxon>
        <taxon>Oscillospiraceae</taxon>
        <taxon>Ruminiclostridium</taxon>
    </lineage>
</organism>
<dbReference type="AlphaFoldDB" id="B8I935"/>
<accession>B8I935</accession>
<dbReference type="KEGG" id="cce:Ccel_3075"/>
<dbReference type="SMART" id="SM00530">
    <property type="entry name" value="HTH_XRE"/>
    <property type="match status" value="1"/>
</dbReference>
<dbReference type="HOGENOM" id="CLU_066192_4_0_9"/>
<dbReference type="InterPro" id="IPR001387">
    <property type="entry name" value="Cro/C1-type_HTH"/>
</dbReference>
<dbReference type="CDD" id="cd00093">
    <property type="entry name" value="HTH_XRE"/>
    <property type="match status" value="1"/>
</dbReference>
<dbReference type="PROSITE" id="PS50943">
    <property type="entry name" value="HTH_CROC1"/>
    <property type="match status" value="1"/>
</dbReference>
<dbReference type="InterPro" id="IPR010982">
    <property type="entry name" value="Lambda_DNA-bd_dom_sf"/>
</dbReference>
<evidence type="ECO:0000313" key="3">
    <source>
        <dbReference type="Proteomes" id="UP000001349"/>
    </source>
</evidence>
<dbReference type="Proteomes" id="UP000001349">
    <property type="component" value="Chromosome"/>
</dbReference>
<sequence length="105" mass="12053">MLKKIKQLCSQNNLTISELEKKLNFGNGTIHKWGNAQPSVSKVKSVADYFNVDVNYLIYEDSYIFANKETMNVAKEYEELTDSQKALVRSYILLFKNGQPLQPES</sequence>
<evidence type="ECO:0000259" key="1">
    <source>
        <dbReference type="PROSITE" id="PS50943"/>
    </source>
</evidence>
<name>B8I935_RUMCH</name>
<protein>
    <submittedName>
        <fullName evidence="2">Transcriptional regulator, XRE family</fullName>
    </submittedName>
</protein>
<keyword evidence="3" id="KW-1185">Reference proteome</keyword>
<dbReference type="EMBL" id="CP001348">
    <property type="protein sequence ID" value="ACL77367.1"/>
    <property type="molecule type" value="Genomic_DNA"/>
</dbReference>
<gene>
    <name evidence="2" type="ordered locus">Ccel_3075</name>
</gene>
<dbReference type="OrthoDB" id="1653613at2"/>
<dbReference type="SUPFAM" id="SSF47413">
    <property type="entry name" value="lambda repressor-like DNA-binding domains"/>
    <property type="match status" value="1"/>
</dbReference>